<dbReference type="GO" id="GO:0009245">
    <property type="term" value="P:lipid A biosynthetic process"/>
    <property type="evidence" value="ECO:0007669"/>
    <property type="project" value="UniProtKB-UniRule"/>
</dbReference>
<organism evidence="20 21">
    <name type="scientific">Thalassovita gelatinovora</name>
    <name type="common">Thalassobius gelatinovorus</name>
    <dbReference type="NCBI Taxonomy" id="53501"/>
    <lineage>
        <taxon>Bacteria</taxon>
        <taxon>Pseudomonadati</taxon>
        <taxon>Pseudomonadota</taxon>
        <taxon>Alphaproteobacteria</taxon>
        <taxon>Rhodobacterales</taxon>
        <taxon>Roseobacteraceae</taxon>
        <taxon>Thalassovita</taxon>
    </lineage>
</organism>
<dbReference type="Pfam" id="PF00132">
    <property type="entry name" value="Hexapep"/>
    <property type="match status" value="1"/>
</dbReference>
<dbReference type="GO" id="GO:0008360">
    <property type="term" value="P:regulation of cell shape"/>
    <property type="evidence" value="ECO:0007669"/>
    <property type="project" value="UniProtKB-KW"/>
</dbReference>
<evidence type="ECO:0000256" key="2">
    <source>
        <dbReference type="ARBA" id="ARBA00007707"/>
    </source>
</evidence>
<dbReference type="Gene3D" id="3.90.550.10">
    <property type="entry name" value="Spore Coat Polysaccharide Biosynthesis Protein SpsA, Chain A"/>
    <property type="match status" value="1"/>
</dbReference>
<dbReference type="InterPro" id="IPR029044">
    <property type="entry name" value="Nucleotide-diphossugar_trans"/>
</dbReference>
<evidence type="ECO:0000256" key="4">
    <source>
        <dbReference type="ARBA" id="ARBA00022490"/>
    </source>
</evidence>
<dbReference type="GO" id="GO:0009252">
    <property type="term" value="P:peptidoglycan biosynthetic process"/>
    <property type="evidence" value="ECO:0007669"/>
    <property type="project" value="UniProtKB-UniRule"/>
</dbReference>
<feature type="binding site" evidence="18">
    <location>
        <position position="362"/>
    </location>
    <ligand>
        <name>acetyl-CoA</name>
        <dbReference type="ChEBI" id="CHEBI:57288"/>
    </ligand>
</feature>
<evidence type="ECO:0000256" key="3">
    <source>
        <dbReference type="ARBA" id="ARBA00007947"/>
    </source>
</evidence>
<dbReference type="EC" id="2.7.7.23" evidence="18"/>
<keyword evidence="7 18" id="KW-0479">Metal-binding</keyword>
<dbReference type="InterPro" id="IPR050065">
    <property type="entry name" value="GlmU-like"/>
</dbReference>
<comment type="pathway">
    <text evidence="18">Bacterial outer membrane biogenesis; LPS lipid A biosynthesis.</text>
</comment>
<feature type="active site" description="Proton acceptor" evidence="18">
    <location>
        <position position="345"/>
    </location>
</feature>
<proteinExistence type="inferred from homology"/>
<feature type="binding site" evidence="18">
    <location>
        <position position="333"/>
    </location>
    <ligand>
        <name>UDP-N-acetyl-alpha-D-glucosamine</name>
        <dbReference type="ChEBI" id="CHEBI:57705"/>
    </ligand>
</feature>
<dbReference type="GO" id="GO:0071555">
    <property type="term" value="P:cell wall organization"/>
    <property type="evidence" value="ECO:0007669"/>
    <property type="project" value="UniProtKB-KW"/>
</dbReference>
<dbReference type="CDD" id="cd02540">
    <property type="entry name" value="GT2_GlmU_N_bac"/>
    <property type="match status" value="1"/>
</dbReference>
<dbReference type="GO" id="GO:0000902">
    <property type="term" value="P:cell morphogenesis"/>
    <property type="evidence" value="ECO:0007669"/>
    <property type="project" value="UniProtKB-UniRule"/>
</dbReference>
<dbReference type="OrthoDB" id="9775031at2"/>
<feature type="binding site" evidence="18">
    <location>
        <position position="140"/>
    </location>
    <ligand>
        <name>UDP-N-acetyl-alpha-D-glucosamine</name>
        <dbReference type="ChEBI" id="CHEBI:57705"/>
    </ligand>
</feature>
<feature type="binding site" evidence="18">
    <location>
        <position position="226"/>
    </location>
    <ligand>
        <name>UDP-N-acetyl-alpha-D-glucosamine</name>
        <dbReference type="ChEBI" id="CHEBI:57705"/>
    </ligand>
</feature>
<comment type="cofactor">
    <cofactor evidence="18">
        <name>Mg(2+)</name>
        <dbReference type="ChEBI" id="CHEBI:18420"/>
    </cofactor>
    <text evidence="18">Binds 1 Mg(2+) ion per subunit.</text>
</comment>
<keyword evidence="8 18" id="KW-0677">Repeat</keyword>
<evidence type="ECO:0000256" key="8">
    <source>
        <dbReference type="ARBA" id="ARBA00022737"/>
    </source>
</evidence>
<dbReference type="Pfam" id="PF12804">
    <property type="entry name" value="NTP_transf_3"/>
    <property type="match status" value="1"/>
</dbReference>
<feature type="region of interest" description="N-acetyltransferase" evidence="18">
    <location>
        <begin position="250"/>
        <end position="451"/>
    </location>
</feature>
<evidence type="ECO:0000256" key="17">
    <source>
        <dbReference type="ARBA" id="ARBA00049628"/>
    </source>
</evidence>
<dbReference type="GO" id="GO:0003977">
    <property type="term" value="F:UDP-N-acetylglucosamine diphosphorylase activity"/>
    <property type="evidence" value="ECO:0007669"/>
    <property type="project" value="UniProtKB-UniRule"/>
</dbReference>
<dbReference type="UniPathway" id="UPA00973"/>
<comment type="subunit">
    <text evidence="18">Homotrimer.</text>
</comment>
<gene>
    <name evidence="18 20" type="primary">glmU</name>
    <name evidence="20" type="ORF">TG4357_02735</name>
</gene>
<feature type="binding site" evidence="18">
    <location>
        <position position="405"/>
    </location>
    <ligand>
        <name>acetyl-CoA</name>
        <dbReference type="ChEBI" id="CHEBI:57288"/>
    </ligand>
</feature>
<evidence type="ECO:0000256" key="1">
    <source>
        <dbReference type="ARBA" id="ARBA00004496"/>
    </source>
</evidence>
<dbReference type="NCBIfam" id="TIGR01173">
    <property type="entry name" value="glmU"/>
    <property type="match status" value="1"/>
</dbReference>
<feature type="binding site" evidence="18">
    <location>
        <begin position="368"/>
        <end position="369"/>
    </location>
    <ligand>
        <name>acetyl-CoA</name>
        <dbReference type="ChEBI" id="CHEBI:57288"/>
    </ligand>
</feature>
<dbReference type="InterPro" id="IPR038009">
    <property type="entry name" value="GlmU_C_LbH"/>
</dbReference>
<dbReference type="Gene3D" id="2.160.10.10">
    <property type="entry name" value="Hexapeptide repeat proteins"/>
    <property type="match status" value="1"/>
</dbReference>
<dbReference type="STRING" id="53501.SAMN04488043_105273"/>
<keyword evidence="12 18" id="KW-0511">Multifunctional enzyme</keyword>
<evidence type="ECO:0000256" key="13">
    <source>
        <dbReference type="ARBA" id="ARBA00023315"/>
    </source>
</evidence>
<feature type="binding site" evidence="18">
    <location>
        <position position="105"/>
    </location>
    <ligand>
        <name>Mg(2+)</name>
        <dbReference type="ChEBI" id="CHEBI:18420"/>
    </ligand>
</feature>
<evidence type="ECO:0000256" key="11">
    <source>
        <dbReference type="ARBA" id="ARBA00022984"/>
    </source>
</evidence>
<keyword evidence="9 18" id="KW-0460">Magnesium</keyword>
<evidence type="ECO:0000256" key="9">
    <source>
        <dbReference type="ARBA" id="ARBA00022842"/>
    </source>
</evidence>
<feature type="binding site" evidence="18">
    <location>
        <position position="75"/>
    </location>
    <ligand>
        <name>UDP-N-acetyl-alpha-D-glucosamine</name>
        <dbReference type="ChEBI" id="CHEBI:57705"/>
    </ligand>
</feature>
<dbReference type="InterPro" id="IPR011004">
    <property type="entry name" value="Trimer_LpxA-like_sf"/>
</dbReference>
<keyword evidence="11 18" id="KW-0573">Peptidoglycan synthesis</keyword>
<dbReference type="InterPro" id="IPR001451">
    <property type="entry name" value="Hexapep"/>
</dbReference>
<comment type="function">
    <text evidence="17 18">Catalyzes the last two sequential reactions in the de novo biosynthetic pathway for UDP-N-acetylglucosamine (UDP-GlcNAc). The C-terminal domain catalyzes the transfer of acetyl group from acetyl coenzyme A to glucosamine-1-phosphate (GlcN-1-P) to produce N-acetylglucosamine-1-phosphate (GlcNAc-1-P), which is converted into UDP-GlcNAc by the transfer of uridine 5-monophosphate (from uridine 5-triphosphate), a reaction catalyzed by the N-terminal domain.</text>
</comment>
<feature type="binding site" evidence="18">
    <location>
        <position position="422"/>
    </location>
    <ligand>
        <name>acetyl-CoA</name>
        <dbReference type="ChEBI" id="CHEBI:57288"/>
    </ligand>
</feature>
<feature type="binding site" evidence="18">
    <location>
        <position position="359"/>
    </location>
    <ligand>
        <name>UDP-N-acetyl-alpha-D-glucosamine</name>
        <dbReference type="ChEBI" id="CHEBI:57705"/>
    </ligand>
</feature>
<feature type="binding site" evidence="18">
    <location>
        <begin position="80"/>
        <end position="81"/>
    </location>
    <ligand>
        <name>UDP-N-acetyl-alpha-D-glucosamine</name>
        <dbReference type="ChEBI" id="CHEBI:57705"/>
    </ligand>
</feature>
<keyword evidence="4 18" id="KW-0963">Cytoplasm</keyword>
<dbReference type="SUPFAM" id="SSF51161">
    <property type="entry name" value="Trimeric LpxA-like enzymes"/>
    <property type="match status" value="1"/>
</dbReference>
<comment type="similarity">
    <text evidence="2 18">In the C-terminal section; belongs to the transferase hexapeptide repeat family.</text>
</comment>
<keyword evidence="21" id="KW-1185">Reference proteome</keyword>
<feature type="binding site" evidence="18">
    <location>
        <begin position="103"/>
        <end position="105"/>
    </location>
    <ligand>
        <name>UDP-N-acetyl-alpha-D-glucosamine</name>
        <dbReference type="ChEBI" id="CHEBI:57705"/>
    </ligand>
</feature>
<dbReference type="AlphaFoldDB" id="A0A0P1FG25"/>
<dbReference type="InterPro" id="IPR018357">
    <property type="entry name" value="Hexapep_transf_CS"/>
</dbReference>
<keyword evidence="10 18" id="KW-0133">Cell shape</keyword>
<comment type="pathway">
    <text evidence="18">Nucleotide-sugar biosynthesis; UDP-N-acetyl-alpha-D-glucosamine biosynthesis; UDP-N-acetyl-alpha-D-glucosamine from N-acetyl-alpha-D-glucosamine 1-phosphate: step 1/1.</text>
</comment>
<evidence type="ECO:0000256" key="12">
    <source>
        <dbReference type="ARBA" id="ARBA00023268"/>
    </source>
</evidence>
<dbReference type="NCBIfam" id="NF010933">
    <property type="entry name" value="PRK14353.1"/>
    <property type="match status" value="1"/>
</dbReference>
<evidence type="ECO:0000256" key="18">
    <source>
        <dbReference type="HAMAP-Rule" id="MF_01631"/>
    </source>
</evidence>
<comment type="similarity">
    <text evidence="3 18">In the N-terminal section; belongs to the N-acetylglucosamine-1-phosphate uridyltransferase family.</text>
</comment>
<reference evidence="20 21" key="1">
    <citation type="submission" date="2015-09" db="EMBL/GenBank/DDBJ databases">
        <authorList>
            <consortium name="Swine Surveillance"/>
        </authorList>
    </citation>
    <scope>NUCLEOTIDE SEQUENCE [LARGE SCALE GENOMIC DNA]</scope>
    <source>
        <strain evidence="20 21">CECT 4357</strain>
    </source>
</reference>
<feature type="binding site" evidence="18">
    <location>
        <position position="387"/>
    </location>
    <ligand>
        <name>acetyl-CoA</name>
        <dbReference type="ChEBI" id="CHEBI:57288"/>
    </ligand>
</feature>
<keyword evidence="6 18" id="KW-0548">Nucleotidyltransferase</keyword>
<dbReference type="InterPro" id="IPR025877">
    <property type="entry name" value="MobA-like_NTP_Trfase"/>
</dbReference>
<evidence type="ECO:0000256" key="10">
    <source>
        <dbReference type="ARBA" id="ARBA00022960"/>
    </source>
</evidence>
<dbReference type="PROSITE" id="PS00101">
    <property type="entry name" value="HEXAPEP_TRANSFERASES"/>
    <property type="match status" value="1"/>
</dbReference>
<dbReference type="UniPathway" id="UPA00113">
    <property type="reaction ID" value="UER00532"/>
</dbReference>
<evidence type="ECO:0000313" key="21">
    <source>
        <dbReference type="Proteomes" id="UP000051587"/>
    </source>
</evidence>
<evidence type="ECO:0000256" key="7">
    <source>
        <dbReference type="ARBA" id="ARBA00022723"/>
    </source>
</evidence>
<feature type="region of interest" description="Linker" evidence="18">
    <location>
        <begin position="229"/>
        <end position="249"/>
    </location>
</feature>
<evidence type="ECO:0000313" key="20">
    <source>
        <dbReference type="EMBL" id="CUH66952.1"/>
    </source>
</evidence>
<dbReference type="GO" id="GO:0006048">
    <property type="term" value="P:UDP-N-acetylglucosamine biosynthetic process"/>
    <property type="evidence" value="ECO:0007669"/>
    <property type="project" value="UniProtKB-UniPathway"/>
</dbReference>
<evidence type="ECO:0000256" key="6">
    <source>
        <dbReference type="ARBA" id="ARBA00022695"/>
    </source>
</evidence>
<feature type="binding site" evidence="18">
    <location>
        <position position="226"/>
    </location>
    <ligand>
        <name>Mg(2+)</name>
        <dbReference type="ChEBI" id="CHEBI:18420"/>
    </ligand>
</feature>
<dbReference type="GO" id="GO:0000287">
    <property type="term" value="F:magnesium ion binding"/>
    <property type="evidence" value="ECO:0007669"/>
    <property type="project" value="UniProtKB-UniRule"/>
</dbReference>
<sequence length="451" mass="47661">MSTALVILAAGMGTRMNSDLPKVLHQIAGAPLLIHAMKSGAAVDPEKQVIVAGHGADQVAKVARDWDDRAEVVLQDEQLGTAHAVLQARAALADFDGDVIVLYGDTPFIQPETIARMIDARQHHDVVVLGFEAVDPGRYGRLVLRGDRLEKIVEFKDATDQERAITVCNSGVISANSKTLFALLDKVGNDNAAGEYYLTDIIGLAHNEGLSATAVTCEEAETLGVNSRAELAAAEAAFQTRARAEVLENGVTLTAPETVFFAHDTVIGRDAILEPNVIFGPGATVESGARIRAFSHLEGCHVSRGATVGPYARLRPGAELAEDVHVGNFVEIKNAVLDQGAKVNHLSYIGDAHIGEKTNIGAGTITCNYDGVLKHKTEIGAHAFIGSNTMLVAPVRVGNRAMTGSGAVITTDVEDEALAIARAAQINKPGLATKLREKLQAKKAKRDKGAG</sequence>
<feature type="binding site" evidence="18">
    <location>
        <position position="315"/>
    </location>
    <ligand>
        <name>UDP-N-acetyl-alpha-D-glucosamine</name>
        <dbReference type="ChEBI" id="CHEBI:57705"/>
    </ligand>
</feature>
<protein>
    <recommendedName>
        <fullName evidence="18">Bifunctional protein GlmU</fullName>
    </recommendedName>
    <domain>
        <recommendedName>
            <fullName evidence="18">UDP-N-acetylglucosamine pyrophosphorylase</fullName>
            <ecNumber evidence="18">2.7.7.23</ecNumber>
        </recommendedName>
        <alternativeName>
            <fullName evidence="18">N-acetylglucosamine-1-phosphate uridyltransferase</fullName>
        </alternativeName>
    </domain>
    <domain>
        <recommendedName>
            <fullName evidence="18">Glucosamine-1-phosphate N-acetyltransferase</fullName>
            <ecNumber evidence="18">2.3.1.157</ecNumber>
        </recommendedName>
    </domain>
</protein>
<evidence type="ECO:0000256" key="14">
    <source>
        <dbReference type="ARBA" id="ARBA00023316"/>
    </source>
</evidence>
<dbReference type="RefSeq" id="WP_058263441.1">
    <property type="nucleotide sequence ID" value="NZ_CP051181.1"/>
</dbReference>
<comment type="catalytic activity">
    <reaction evidence="15 18">
        <text>alpha-D-glucosamine 1-phosphate + acetyl-CoA = N-acetyl-alpha-D-glucosamine 1-phosphate + CoA + H(+)</text>
        <dbReference type="Rhea" id="RHEA:13725"/>
        <dbReference type="ChEBI" id="CHEBI:15378"/>
        <dbReference type="ChEBI" id="CHEBI:57287"/>
        <dbReference type="ChEBI" id="CHEBI:57288"/>
        <dbReference type="ChEBI" id="CHEBI:57776"/>
        <dbReference type="ChEBI" id="CHEBI:58516"/>
        <dbReference type="EC" id="2.3.1.157"/>
    </reaction>
</comment>
<dbReference type="EC" id="2.3.1.157" evidence="18"/>
<keyword evidence="5 18" id="KW-0808">Transferase</keyword>
<feature type="binding site" evidence="18">
    <location>
        <position position="348"/>
    </location>
    <ligand>
        <name>UDP-N-acetyl-alpha-D-glucosamine</name>
        <dbReference type="ChEBI" id="CHEBI:57705"/>
    </ligand>
</feature>
<dbReference type="GO" id="GO:0019134">
    <property type="term" value="F:glucosamine-1-phosphate N-acetyltransferase activity"/>
    <property type="evidence" value="ECO:0007669"/>
    <property type="project" value="UniProtKB-UniRule"/>
</dbReference>
<keyword evidence="13 18" id="KW-0012">Acyltransferase</keyword>
<dbReference type="HAMAP" id="MF_01631">
    <property type="entry name" value="GlmU"/>
    <property type="match status" value="1"/>
</dbReference>
<dbReference type="GO" id="GO:0016020">
    <property type="term" value="C:membrane"/>
    <property type="evidence" value="ECO:0007669"/>
    <property type="project" value="GOC"/>
</dbReference>
<dbReference type="EMBL" id="CYSA01000025">
    <property type="protein sequence ID" value="CUH66952.1"/>
    <property type="molecule type" value="Genomic_DNA"/>
</dbReference>
<dbReference type="GO" id="GO:0005737">
    <property type="term" value="C:cytoplasm"/>
    <property type="evidence" value="ECO:0007669"/>
    <property type="project" value="UniProtKB-SubCell"/>
</dbReference>
<comment type="subcellular location">
    <subcellularLocation>
        <location evidence="1 18">Cytoplasm</location>
    </subcellularLocation>
</comment>
<feature type="binding site" evidence="18">
    <location>
        <position position="22"/>
    </location>
    <ligand>
        <name>UDP-N-acetyl-alpha-D-glucosamine</name>
        <dbReference type="ChEBI" id="CHEBI:57705"/>
    </ligand>
</feature>
<feature type="region of interest" description="Pyrophosphorylase" evidence="18">
    <location>
        <begin position="1"/>
        <end position="228"/>
    </location>
</feature>
<evidence type="ECO:0000256" key="16">
    <source>
        <dbReference type="ARBA" id="ARBA00048493"/>
    </source>
</evidence>
<dbReference type="InterPro" id="IPR005882">
    <property type="entry name" value="Bifunctional_GlmU"/>
</dbReference>
<feature type="binding site" evidence="18">
    <location>
        <position position="154"/>
    </location>
    <ligand>
        <name>UDP-N-acetyl-alpha-D-glucosamine</name>
        <dbReference type="ChEBI" id="CHEBI:57705"/>
    </ligand>
</feature>
<comment type="catalytic activity">
    <reaction evidence="16 18">
        <text>N-acetyl-alpha-D-glucosamine 1-phosphate + UTP + H(+) = UDP-N-acetyl-alpha-D-glucosamine + diphosphate</text>
        <dbReference type="Rhea" id="RHEA:13509"/>
        <dbReference type="ChEBI" id="CHEBI:15378"/>
        <dbReference type="ChEBI" id="CHEBI:33019"/>
        <dbReference type="ChEBI" id="CHEBI:46398"/>
        <dbReference type="ChEBI" id="CHEBI:57705"/>
        <dbReference type="ChEBI" id="CHEBI:57776"/>
        <dbReference type="EC" id="2.7.7.23"/>
    </reaction>
</comment>
<feature type="domain" description="MobA-like NTP transferase" evidence="19">
    <location>
        <begin position="6"/>
        <end position="132"/>
    </location>
</feature>
<dbReference type="PANTHER" id="PTHR43584:SF3">
    <property type="entry name" value="BIFUNCTIONAL PROTEIN GLMU"/>
    <property type="match status" value="1"/>
</dbReference>
<feature type="binding site" evidence="18">
    <location>
        <begin position="8"/>
        <end position="11"/>
    </location>
    <ligand>
        <name>UDP-N-acetyl-alpha-D-glucosamine</name>
        <dbReference type="ChEBI" id="CHEBI:57705"/>
    </ligand>
</feature>
<evidence type="ECO:0000256" key="15">
    <source>
        <dbReference type="ARBA" id="ARBA00048247"/>
    </source>
</evidence>
<dbReference type="SUPFAM" id="SSF53448">
    <property type="entry name" value="Nucleotide-diphospho-sugar transferases"/>
    <property type="match status" value="1"/>
</dbReference>
<name>A0A0P1FG25_THAGE</name>
<dbReference type="Proteomes" id="UP000051587">
    <property type="component" value="Unassembled WGS sequence"/>
</dbReference>
<evidence type="ECO:0000256" key="5">
    <source>
        <dbReference type="ARBA" id="ARBA00022679"/>
    </source>
</evidence>
<feature type="binding site" evidence="18">
    <location>
        <position position="169"/>
    </location>
    <ligand>
        <name>UDP-N-acetyl-alpha-D-glucosamine</name>
        <dbReference type="ChEBI" id="CHEBI:57705"/>
    </ligand>
</feature>
<accession>A0A0P1FG25</accession>
<dbReference type="CDD" id="cd03353">
    <property type="entry name" value="LbH_GlmU_C"/>
    <property type="match status" value="1"/>
</dbReference>
<evidence type="ECO:0000259" key="19">
    <source>
        <dbReference type="Pfam" id="PF12804"/>
    </source>
</evidence>
<comment type="pathway">
    <text evidence="18">Nucleotide-sugar biosynthesis; UDP-N-acetyl-alpha-D-glucosamine biosynthesis; N-acetyl-alpha-D-glucosamine 1-phosphate from alpha-D-glucosamine 6-phosphate (route II): step 2/2.</text>
</comment>
<keyword evidence="14 18" id="KW-0961">Cell wall biogenesis/degradation</keyword>
<dbReference type="PANTHER" id="PTHR43584">
    <property type="entry name" value="NUCLEOTIDYL TRANSFERASE"/>
    <property type="match status" value="1"/>
</dbReference>